<keyword evidence="2" id="KW-0812">Transmembrane</keyword>
<dbReference type="AlphaFoldDB" id="A0A1H3JL88"/>
<evidence type="ECO:0008006" key="5">
    <source>
        <dbReference type="Google" id="ProtNLM"/>
    </source>
</evidence>
<feature type="region of interest" description="Disordered" evidence="1">
    <location>
        <begin position="1"/>
        <end position="26"/>
    </location>
</feature>
<evidence type="ECO:0000256" key="1">
    <source>
        <dbReference type="SAM" id="MobiDB-lite"/>
    </source>
</evidence>
<keyword evidence="2" id="KW-1133">Transmembrane helix</keyword>
<dbReference type="SUPFAM" id="SSF53649">
    <property type="entry name" value="Alkaline phosphatase-like"/>
    <property type="match status" value="1"/>
</dbReference>
<proteinExistence type="predicted"/>
<keyword evidence="4" id="KW-1185">Reference proteome</keyword>
<feature type="transmembrane region" description="Helical" evidence="2">
    <location>
        <begin position="62"/>
        <end position="80"/>
    </location>
</feature>
<dbReference type="Proteomes" id="UP000242415">
    <property type="component" value="Unassembled WGS sequence"/>
</dbReference>
<dbReference type="InterPro" id="IPR017850">
    <property type="entry name" value="Alkaline_phosphatase_core_sf"/>
</dbReference>
<feature type="compositionally biased region" description="Basic and acidic residues" evidence="1">
    <location>
        <begin position="1"/>
        <end position="11"/>
    </location>
</feature>
<name>A0A1H3JL88_9ACTN</name>
<evidence type="ECO:0000313" key="4">
    <source>
        <dbReference type="Proteomes" id="UP000242415"/>
    </source>
</evidence>
<reference evidence="4" key="1">
    <citation type="submission" date="2016-10" db="EMBL/GenBank/DDBJ databases">
        <authorList>
            <person name="Varghese N."/>
            <person name="Submissions S."/>
        </authorList>
    </citation>
    <scope>NUCLEOTIDE SEQUENCE [LARGE SCALE GENOMIC DNA]</scope>
    <source>
        <strain evidence="4">DSM 45245</strain>
    </source>
</reference>
<dbReference type="OrthoDB" id="1376015at2"/>
<protein>
    <recommendedName>
        <fullName evidence="5">Phosphoglycerol transferase MdoB</fullName>
    </recommendedName>
</protein>
<evidence type="ECO:0000256" key="2">
    <source>
        <dbReference type="SAM" id="Phobius"/>
    </source>
</evidence>
<dbReference type="EMBL" id="FNPH01000002">
    <property type="protein sequence ID" value="SDY40158.1"/>
    <property type="molecule type" value="Genomic_DNA"/>
</dbReference>
<feature type="transmembrane region" description="Helical" evidence="2">
    <location>
        <begin position="182"/>
        <end position="200"/>
    </location>
</feature>
<dbReference type="Gene3D" id="3.40.720.10">
    <property type="entry name" value="Alkaline Phosphatase, subunit A"/>
    <property type="match status" value="1"/>
</dbReference>
<feature type="transmembrane region" description="Helical" evidence="2">
    <location>
        <begin position="32"/>
        <end position="50"/>
    </location>
</feature>
<accession>A0A1H3JL88</accession>
<evidence type="ECO:0000313" key="3">
    <source>
        <dbReference type="EMBL" id="SDY40158.1"/>
    </source>
</evidence>
<gene>
    <name evidence="3" type="ORF">SAMN05444365_102149</name>
</gene>
<feature type="transmembrane region" description="Helical" evidence="2">
    <location>
        <begin position="141"/>
        <end position="162"/>
    </location>
</feature>
<keyword evidence="2" id="KW-0472">Membrane</keyword>
<dbReference type="STRING" id="405436.SAMN05444365_102149"/>
<dbReference type="RefSeq" id="WP_091552981.1">
    <property type="nucleotide sequence ID" value="NZ_FNPH01000002.1"/>
</dbReference>
<organism evidence="3 4">
    <name type="scientific">Micromonospora pattaloongensis</name>
    <dbReference type="NCBI Taxonomy" id="405436"/>
    <lineage>
        <taxon>Bacteria</taxon>
        <taxon>Bacillati</taxon>
        <taxon>Actinomycetota</taxon>
        <taxon>Actinomycetes</taxon>
        <taxon>Micromonosporales</taxon>
        <taxon>Micromonosporaceae</taxon>
        <taxon>Micromonospora</taxon>
    </lineage>
</organism>
<sequence length="575" mass="62134">MLPETPHRSEATVEETPTADAGPAGHGGRRRVAAWAITALAGLLVLVALTAPNQLTRLTPAAFLRIPLEALATVAVLLVLPPWPRRVVAGLAGFTLGLLAVLKVADMGFYGAFDRPFHLGVDWVLFDDAAGFVSDSFGRTAAIGAVVAAVLLVTAVPVLLALSVLRLTRLVVRHDVTARRSVAALAVGWLVLAALGVRIVPDAPVADSSATALVYDHARQVRAGLQDRKTFAAELADDAFGNTPADQFLTALRGKDVIVAFVESYGRDAVEDPEFAPQVGAVLDDGDRRLRAAGFASRSGFLTSPAMGGGSWLAHDTLLSGVWIDNEQRHRALLASDRLTLGTAFRRAGWRTVGVMPAITQDWPEGAVFGHDRLYDNRNLGYRGPTFAYAPIPDQYTLSAFQRRERPEADRRPVMAEIALVSSHSPWTTIPRLLDWDSLGNGRVYRDATAATEKPQQGVRGDATTRARAGYRRAIEYSLSSVISYVERYGDDDLVLVLLGDHQPTPLITGEGATRDVPITIVSRDRAVLDRIAGWGWQEGLRPGPQAPVWRMDTFRNRFLTAFGPHPGTAPGRPR</sequence>
<feature type="transmembrane region" description="Helical" evidence="2">
    <location>
        <begin position="87"/>
        <end position="105"/>
    </location>
</feature>